<keyword evidence="6 12" id="KW-0479">Metal-binding</keyword>
<keyword evidence="9 12" id="KW-0408">Iron</keyword>
<evidence type="ECO:0000256" key="1">
    <source>
        <dbReference type="ARBA" id="ARBA00001971"/>
    </source>
</evidence>
<dbReference type="PANTHER" id="PTHR24282:SF135">
    <property type="entry name" value="CYTOCHROME P450 709B2"/>
    <property type="match status" value="1"/>
</dbReference>
<keyword evidence="7" id="KW-1133">Transmembrane helix</keyword>
<evidence type="ECO:0000256" key="13">
    <source>
        <dbReference type="RuleBase" id="RU000461"/>
    </source>
</evidence>
<protein>
    <submittedName>
        <fullName evidence="14">Cytochrome P450, family 709, subfamily B, polypeptide 2, putative isoform 1</fullName>
    </submittedName>
</protein>
<dbReference type="InterPro" id="IPR001128">
    <property type="entry name" value="Cyt_P450"/>
</dbReference>
<dbReference type="SUPFAM" id="SSF48264">
    <property type="entry name" value="Cytochrome P450"/>
    <property type="match status" value="1"/>
</dbReference>
<evidence type="ECO:0000256" key="7">
    <source>
        <dbReference type="ARBA" id="ARBA00022989"/>
    </source>
</evidence>
<dbReference type="OMA" id="HHEIRIA"/>
<dbReference type="Gene3D" id="1.10.630.10">
    <property type="entry name" value="Cytochrome P450"/>
    <property type="match status" value="1"/>
</dbReference>
<dbReference type="Pfam" id="PF00067">
    <property type="entry name" value="p450"/>
    <property type="match status" value="1"/>
</dbReference>
<dbReference type="eggNOG" id="KOG0157">
    <property type="taxonomic scope" value="Eukaryota"/>
</dbReference>
<evidence type="ECO:0000256" key="3">
    <source>
        <dbReference type="ARBA" id="ARBA00010617"/>
    </source>
</evidence>
<organism evidence="14 15">
    <name type="scientific">Theobroma cacao</name>
    <name type="common">Cacao</name>
    <name type="synonym">Cocoa</name>
    <dbReference type="NCBI Taxonomy" id="3641"/>
    <lineage>
        <taxon>Eukaryota</taxon>
        <taxon>Viridiplantae</taxon>
        <taxon>Streptophyta</taxon>
        <taxon>Embryophyta</taxon>
        <taxon>Tracheophyta</taxon>
        <taxon>Spermatophyta</taxon>
        <taxon>Magnoliopsida</taxon>
        <taxon>eudicotyledons</taxon>
        <taxon>Gunneridae</taxon>
        <taxon>Pentapetalae</taxon>
        <taxon>rosids</taxon>
        <taxon>malvids</taxon>
        <taxon>Malvales</taxon>
        <taxon>Malvaceae</taxon>
        <taxon>Byttnerioideae</taxon>
        <taxon>Theobroma</taxon>
    </lineage>
</organism>
<dbReference type="AlphaFoldDB" id="A0A061DRP0"/>
<dbReference type="GO" id="GO:0005506">
    <property type="term" value="F:iron ion binding"/>
    <property type="evidence" value="ECO:0007669"/>
    <property type="project" value="InterPro"/>
</dbReference>
<evidence type="ECO:0000256" key="8">
    <source>
        <dbReference type="ARBA" id="ARBA00023002"/>
    </source>
</evidence>
<accession>A0A061DRP0</accession>
<dbReference type="Gramene" id="EOX95479">
    <property type="protein sequence ID" value="EOX95479"/>
    <property type="gene ID" value="TCM_004962"/>
</dbReference>
<keyword evidence="15" id="KW-1185">Reference proteome</keyword>
<proteinExistence type="inferred from homology"/>
<dbReference type="GO" id="GO:0004497">
    <property type="term" value="F:monooxygenase activity"/>
    <property type="evidence" value="ECO:0000318"/>
    <property type="project" value="GO_Central"/>
</dbReference>
<comment type="similarity">
    <text evidence="3 13">Belongs to the cytochrome P450 family.</text>
</comment>
<evidence type="ECO:0000256" key="9">
    <source>
        <dbReference type="ARBA" id="ARBA00023004"/>
    </source>
</evidence>
<evidence type="ECO:0000313" key="14">
    <source>
        <dbReference type="EMBL" id="EOX95479.1"/>
    </source>
</evidence>
<dbReference type="PRINTS" id="PR00463">
    <property type="entry name" value="EP450I"/>
</dbReference>
<dbReference type="Proteomes" id="UP000026915">
    <property type="component" value="Chromosome 1"/>
</dbReference>
<dbReference type="GO" id="GO:0020037">
    <property type="term" value="F:heme binding"/>
    <property type="evidence" value="ECO:0007669"/>
    <property type="project" value="InterPro"/>
</dbReference>
<dbReference type="PROSITE" id="PS00086">
    <property type="entry name" value="CYTOCHROME_P450"/>
    <property type="match status" value="1"/>
</dbReference>
<dbReference type="InterPro" id="IPR050665">
    <property type="entry name" value="Cytochrome_P450_Monooxygen"/>
</dbReference>
<evidence type="ECO:0000256" key="10">
    <source>
        <dbReference type="ARBA" id="ARBA00023033"/>
    </source>
</evidence>
<dbReference type="GO" id="GO:0016020">
    <property type="term" value="C:membrane"/>
    <property type="evidence" value="ECO:0007669"/>
    <property type="project" value="UniProtKB-SubCell"/>
</dbReference>
<evidence type="ECO:0000313" key="15">
    <source>
        <dbReference type="Proteomes" id="UP000026915"/>
    </source>
</evidence>
<dbReference type="PRINTS" id="PR00385">
    <property type="entry name" value="P450"/>
</dbReference>
<evidence type="ECO:0000256" key="6">
    <source>
        <dbReference type="ARBA" id="ARBA00022723"/>
    </source>
</evidence>
<evidence type="ECO:0000256" key="4">
    <source>
        <dbReference type="ARBA" id="ARBA00022617"/>
    </source>
</evidence>
<evidence type="ECO:0000256" key="5">
    <source>
        <dbReference type="ARBA" id="ARBA00022692"/>
    </source>
</evidence>
<dbReference type="InterPro" id="IPR036396">
    <property type="entry name" value="Cyt_P450_sf"/>
</dbReference>
<sequence length="536" mass="60623">MDYVSLALKTALVVVLVSKILQVFKIVVWRPHALTKCFKKQGIRGPPYSLLRGSLDEIKKLRQAAEEIILDTNSNDIVKRVLPHYYIWSSEYGETFLYWHGTDPRLCISDPELAKQILSNKFGYYSKPRARPSVEMLAGKGLALINGLDWVRRRRILNPAFSLDKIKHLHVHGLKGIWILQVMVKRMVVCSISMFEEWKHQAELAEDHCKKIEICGEFQKLTADIIAHTAFGSSYIHGREAFTAQRELQGWCAASSANIFIPGSQYLPTPSNLQMWKLDRKVKGSLSSIMKSRLTSKISGGADCPYGDDLLGLMMAAADPTQSKGNLMLHMDEILEECKTFFIAGHETTSNLLTWTMLLLSIHPDWQAKLRQEVWEECGMGIPDADMLAKLKLVNMVLLEVLRLYCPVILLMREASEDMKLGNLMIPKHTLLTIPVVKIHRSKEYWGEDADEFNPMRFMNGISKAAKHPNALMAFSIGPRACIGQNFAMLEAKAVLALILQRFSFSHSPDYKHAPADYLALQPQHGLPIIVKPLNM</sequence>
<feature type="binding site" description="axial binding residue" evidence="12">
    <location>
        <position position="482"/>
    </location>
    <ligand>
        <name>heme</name>
        <dbReference type="ChEBI" id="CHEBI:30413"/>
    </ligand>
    <ligandPart>
        <name>Fe</name>
        <dbReference type="ChEBI" id="CHEBI:18248"/>
    </ligandPart>
</feature>
<evidence type="ECO:0000256" key="11">
    <source>
        <dbReference type="ARBA" id="ARBA00023136"/>
    </source>
</evidence>
<keyword evidence="8 13" id="KW-0560">Oxidoreductase</keyword>
<dbReference type="InParanoid" id="A0A061DRP0"/>
<dbReference type="FunCoup" id="A0A061DRP0">
    <property type="interactions" value="343"/>
</dbReference>
<evidence type="ECO:0000256" key="12">
    <source>
        <dbReference type="PIRSR" id="PIRSR602401-1"/>
    </source>
</evidence>
<dbReference type="STRING" id="3641.A0A061DRP0"/>
<dbReference type="PANTHER" id="PTHR24282">
    <property type="entry name" value="CYTOCHROME P450 FAMILY MEMBER"/>
    <property type="match status" value="1"/>
</dbReference>
<dbReference type="InterPro" id="IPR017972">
    <property type="entry name" value="Cyt_P450_CS"/>
</dbReference>
<reference evidence="14 15" key="1">
    <citation type="journal article" date="2013" name="Genome Biol.">
        <title>The genome sequence of the most widely cultivated cacao type and its use to identify candidate genes regulating pod color.</title>
        <authorList>
            <person name="Motamayor J.C."/>
            <person name="Mockaitis K."/>
            <person name="Schmutz J."/>
            <person name="Haiminen N."/>
            <person name="Iii D.L."/>
            <person name="Cornejo O."/>
            <person name="Findley S.D."/>
            <person name="Zheng P."/>
            <person name="Utro F."/>
            <person name="Royaert S."/>
            <person name="Saski C."/>
            <person name="Jenkins J."/>
            <person name="Podicheti R."/>
            <person name="Zhao M."/>
            <person name="Scheffler B.E."/>
            <person name="Stack J.C."/>
            <person name="Feltus F.A."/>
            <person name="Mustiga G.M."/>
            <person name="Amores F."/>
            <person name="Phillips W."/>
            <person name="Marelli J.P."/>
            <person name="May G.D."/>
            <person name="Shapiro H."/>
            <person name="Ma J."/>
            <person name="Bustamante C.D."/>
            <person name="Schnell R.J."/>
            <person name="Main D."/>
            <person name="Gilbert D."/>
            <person name="Parida L."/>
            <person name="Kuhn D.N."/>
        </authorList>
    </citation>
    <scope>NUCLEOTIDE SEQUENCE [LARGE SCALE GENOMIC DNA]</scope>
    <source>
        <strain evidence="15">cv. Matina 1-6</strain>
    </source>
</reference>
<name>A0A061DRP0_THECC</name>
<keyword evidence="4 12" id="KW-0349">Heme</keyword>
<gene>
    <name evidence="14" type="ORF">TCM_004962</name>
</gene>
<comment type="subcellular location">
    <subcellularLocation>
        <location evidence="2">Membrane</location>
        <topology evidence="2">Single-pass membrane protein</topology>
    </subcellularLocation>
</comment>
<dbReference type="EMBL" id="CM001879">
    <property type="protein sequence ID" value="EOX95479.1"/>
    <property type="molecule type" value="Genomic_DNA"/>
</dbReference>
<keyword evidence="5" id="KW-0812">Transmembrane</keyword>
<evidence type="ECO:0000256" key="2">
    <source>
        <dbReference type="ARBA" id="ARBA00004167"/>
    </source>
</evidence>
<comment type="cofactor">
    <cofactor evidence="1 12">
        <name>heme</name>
        <dbReference type="ChEBI" id="CHEBI:30413"/>
    </cofactor>
</comment>
<dbReference type="GO" id="GO:0016705">
    <property type="term" value="F:oxidoreductase activity, acting on paired donors, with incorporation or reduction of molecular oxygen"/>
    <property type="evidence" value="ECO:0007669"/>
    <property type="project" value="InterPro"/>
</dbReference>
<keyword evidence="11" id="KW-0472">Membrane</keyword>
<keyword evidence="10 13" id="KW-0503">Monooxygenase</keyword>
<dbReference type="InterPro" id="IPR002401">
    <property type="entry name" value="Cyt_P450_E_grp-I"/>
</dbReference>